<dbReference type="EMBL" id="OZ035844">
    <property type="protein sequence ID" value="CAL1598492.1"/>
    <property type="molecule type" value="Genomic_DNA"/>
</dbReference>
<keyword evidence="3" id="KW-1185">Reference proteome</keyword>
<accession>A0AAV2LE63</accession>
<evidence type="ECO:0000313" key="2">
    <source>
        <dbReference type="EMBL" id="CAL1598492.1"/>
    </source>
</evidence>
<evidence type="ECO:0000256" key="1">
    <source>
        <dbReference type="SAM" id="MobiDB-lite"/>
    </source>
</evidence>
<feature type="compositionally biased region" description="Acidic residues" evidence="1">
    <location>
        <begin position="241"/>
        <end position="295"/>
    </location>
</feature>
<reference evidence="2 3" key="1">
    <citation type="submission" date="2024-04" db="EMBL/GenBank/DDBJ databases">
        <authorList>
            <person name="Waldvogel A.-M."/>
            <person name="Schoenle A."/>
        </authorList>
    </citation>
    <scope>NUCLEOTIDE SEQUENCE [LARGE SCALE GENOMIC DNA]</scope>
</reference>
<protein>
    <submittedName>
        <fullName evidence="2">Uncharacterized protein</fullName>
    </submittedName>
</protein>
<sequence length="314" mass="33356">MHTCLLLFLHTQDGRRAPRARGFSSSSTGSTITVSSQNGKWRRCPPAAALEAAPDAKGLRLSRDGTRKEVTCGEMTKPKAKQCPACHAPNPMQVKTCTTCAFSLPVRDKIIKLQANLKSKNWAETVKRNHNSNRVVNSSLISMSKLSALDYQPVLFLTKKSKTGMLKGDLIHFLQLDGENIDIIQEMQRLYELLIHNLSVGPSPMTLYGAPPYLLDVGPHLLLDENGSPANDPMEGPSGAEDPEEGPSGAEDPEEGPSGAEDPEEGPSGAEDPEEGPSGAEDPEEGPSGAEDPEEGPSGAGGPSASPARSPQSD</sequence>
<evidence type="ECO:0000313" key="3">
    <source>
        <dbReference type="Proteomes" id="UP001497482"/>
    </source>
</evidence>
<dbReference type="Proteomes" id="UP001497482">
    <property type="component" value="Chromosome 22"/>
</dbReference>
<feature type="compositionally biased region" description="Low complexity" evidence="1">
    <location>
        <begin position="24"/>
        <end position="36"/>
    </location>
</feature>
<feature type="region of interest" description="Disordered" evidence="1">
    <location>
        <begin position="224"/>
        <end position="314"/>
    </location>
</feature>
<name>A0AAV2LE63_KNICA</name>
<gene>
    <name evidence="2" type="ORF">KC01_LOCUS26865</name>
</gene>
<feature type="region of interest" description="Disordered" evidence="1">
    <location>
        <begin position="17"/>
        <end position="40"/>
    </location>
</feature>
<organism evidence="2 3">
    <name type="scientific">Knipowitschia caucasica</name>
    <name type="common">Caucasian dwarf goby</name>
    <name type="synonym">Pomatoschistus caucasicus</name>
    <dbReference type="NCBI Taxonomy" id="637954"/>
    <lineage>
        <taxon>Eukaryota</taxon>
        <taxon>Metazoa</taxon>
        <taxon>Chordata</taxon>
        <taxon>Craniata</taxon>
        <taxon>Vertebrata</taxon>
        <taxon>Euteleostomi</taxon>
        <taxon>Actinopterygii</taxon>
        <taxon>Neopterygii</taxon>
        <taxon>Teleostei</taxon>
        <taxon>Neoteleostei</taxon>
        <taxon>Acanthomorphata</taxon>
        <taxon>Gobiaria</taxon>
        <taxon>Gobiiformes</taxon>
        <taxon>Gobioidei</taxon>
        <taxon>Gobiidae</taxon>
        <taxon>Gobiinae</taxon>
        <taxon>Knipowitschia</taxon>
    </lineage>
</organism>
<dbReference type="AlphaFoldDB" id="A0AAV2LE63"/>
<proteinExistence type="predicted"/>